<evidence type="ECO:0000256" key="1">
    <source>
        <dbReference type="ARBA" id="ARBA00007358"/>
    </source>
</evidence>
<dbReference type="InterPro" id="IPR056798">
    <property type="entry name" value="ADH_Fe_C"/>
</dbReference>
<dbReference type="Gene3D" id="1.20.1090.10">
    <property type="entry name" value="Dehydroquinate synthase-like - alpha domain"/>
    <property type="match status" value="1"/>
</dbReference>
<organism evidence="5 6">
    <name type="scientific">Vibrio fortis</name>
    <dbReference type="NCBI Taxonomy" id="212667"/>
    <lineage>
        <taxon>Bacteria</taxon>
        <taxon>Pseudomonadati</taxon>
        <taxon>Pseudomonadota</taxon>
        <taxon>Gammaproteobacteria</taxon>
        <taxon>Vibrionales</taxon>
        <taxon>Vibrionaceae</taxon>
        <taxon>Vibrio</taxon>
    </lineage>
</organism>
<dbReference type="InterPro" id="IPR039697">
    <property type="entry name" value="Alcohol_dehydrogenase_Fe"/>
</dbReference>
<dbReference type="PANTHER" id="PTHR11496">
    <property type="entry name" value="ALCOHOL DEHYDROGENASE"/>
    <property type="match status" value="1"/>
</dbReference>
<dbReference type="Pfam" id="PF00465">
    <property type="entry name" value="Fe-ADH"/>
    <property type="match status" value="1"/>
</dbReference>
<dbReference type="RefSeq" id="WP_032551172.1">
    <property type="nucleotide sequence ID" value="NZ_JFFR01000018.1"/>
</dbReference>
<evidence type="ECO:0000313" key="5">
    <source>
        <dbReference type="EMBL" id="KDN28631.1"/>
    </source>
</evidence>
<feature type="domain" description="Alcohol dehydrogenase iron-type/glycerol dehydrogenase GldA" evidence="3">
    <location>
        <begin position="17"/>
        <end position="180"/>
    </location>
</feature>
<dbReference type="OrthoDB" id="9815791at2"/>
<feature type="domain" description="Fe-containing alcohol dehydrogenase-like C-terminal" evidence="4">
    <location>
        <begin position="194"/>
        <end position="372"/>
    </location>
</feature>
<dbReference type="AlphaFoldDB" id="A0A066UMI1"/>
<protein>
    <submittedName>
        <fullName evidence="5">Alcohol dehydrogenase</fullName>
    </submittedName>
</protein>
<evidence type="ECO:0000259" key="3">
    <source>
        <dbReference type="Pfam" id="PF00465"/>
    </source>
</evidence>
<reference evidence="5 6" key="1">
    <citation type="submission" date="2014-02" db="EMBL/GenBank/DDBJ databases">
        <title>Vibrio fortis Dalian14 Genome Sequencing.</title>
        <authorList>
            <person name="Wang Y."/>
            <person name="Song L."/>
            <person name="Liu G."/>
            <person name="Ding J."/>
        </authorList>
    </citation>
    <scope>NUCLEOTIDE SEQUENCE [LARGE SCALE GENOMIC DNA]</scope>
    <source>
        <strain evidence="5 6">Dalian14</strain>
    </source>
</reference>
<keyword evidence="2" id="KW-0560">Oxidoreductase</keyword>
<dbReference type="PANTHER" id="PTHR11496:SF102">
    <property type="entry name" value="ALCOHOL DEHYDROGENASE 4"/>
    <property type="match status" value="1"/>
</dbReference>
<comment type="similarity">
    <text evidence="1">Belongs to the iron-containing alcohol dehydrogenase family.</text>
</comment>
<evidence type="ECO:0000256" key="2">
    <source>
        <dbReference type="ARBA" id="ARBA00023002"/>
    </source>
</evidence>
<sequence>MLKLRFPLPVFRNANEIANGKNARMALKGLVANRVALIISPSFRKSKFFEQVVRLVNATSVRVIEKSWKGEPTVDELSGVVGELELFQPDYIVALGGGSIIDGAKLAWLLYECPTIDPDVLFRPFAIPPLRGRAKFAAIPTTVGAGSEVSSAAVMLDSATQSKKAVVTHDFLPDLVILDPDLVSEVPLSILRTTVADALSHAIEGYVSKIPHPLMETFAEQAVSIVYRYQSQLDQDEWHIDMLSELQHAAMLAGWVQNHCVVGLSHAIAHQLGHFNVGHGLANGLLMPAVIEFNSQDQVVEQKYERLIKNAGLPSRQALLDLFKGLTSGQGVSLNLSNEQLDNIAKNALLDPAAATNPVAFAEDDVKEIVKKCL</sequence>
<name>A0A066UMI1_9VIBR</name>
<dbReference type="Proteomes" id="UP000027219">
    <property type="component" value="Unassembled WGS sequence"/>
</dbReference>
<dbReference type="InterPro" id="IPR001670">
    <property type="entry name" value="ADH_Fe/GldA"/>
</dbReference>
<keyword evidence="6" id="KW-1185">Reference proteome</keyword>
<dbReference type="Pfam" id="PF25137">
    <property type="entry name" value="ADH_Fe_C"/>
    <property type="match status" value="1"/>
</dbReference>
<dbReference type="GO" id="GO:0046872">
    <property type="term" value="F:metal ion binding"/>
    <property type="evidence" value="ECO:0007669"/>
    <property type="project" value="InterPro"/>
</dbReference>
<accession>A0A066UMI1</accession>
<dbReference type="Gene3D" id="3.40.50.1970">
    <property type="match status" value="1"/>
</dbReference>
<dbReference type="EMBL" id="JFFR01000018">
    <property type="protein sequence ID" value="KDN28631.1"/>
    <property type="molecule type" value="Genomic_DNA"/>
</dbReference>
<comment type="caution">
    <text evidence="5">The sequence shown here is derived from an EMBL/GenBank/DDBJ whole genome shotgun (WGS) entry which is preliminary data.</text>
</comment>
<evidence type="ECO:0000259" key="4">
    <source>
        <dbReference type="Pfam" id="PF25137"/>
    </source>
</evidence>
<dbReference type="STRING" id="212667.VFDL14_15555"/>
<gene>
    <name evidence="5" type="ORF">VFDL14_15555</name>
</gene>
<dbReference type="GO" id="GO:0004022">
    <property type="term" value="F:alcohol dehydrogenase (NAD+) activity"/>
    <property type="evidence" value="ECO:0007669"/>
    <property type="project" value="TreeGrafter"/>
</dbReference>
<proteinExistence type="inferred from homology"/>
<evidence type="ECO:0000313" key="6">
    <source>
        <dbReference type="Proteomes" id="UP000027219"/>
    </source>
</evidence>
<dbReference type="SUPFAM" id="SSF56796">
    <property type="entry name" value="Dehydroquinate synthase-like"/>
    <property type="match status" value="1"/>
</dbReference>